<gene>
    <name evidence="1" type="ORF">SPARVUS_LOCUS1369081</name>
</gene>
<keyword evidence="2" id="KW-1185">Reference proteome</keyword>
<organism evidence="1 2">
    <name type="scientific">Staurois parvus</name>
    <dbReference type="NCBI Taxonomy" id="386267"/>
    <lineage>
        <taxon>Eukaryota</taxon>
        <taxon>Metazoa</taxon>
        <taxon>Chordata</taxon>
        <taxon>Craniata</taxon>
        <taxon>Vertebrata</taxon>
        <taxon>Euteleostomi</taxon>
        <taxon>Amphibia</taxon>
        <taxon>Batrachia</taxon>
        <taxon>Anura</taxon>
        <taxon>Neobatrachia</taxon>
        <taxon>Ranoidea</taxon>
        <taxon>Ranidae</taxon>
        <taxon>Staurois</taxon>
    </lineage>
</organism>
<dbReference type="Proteomes" id="UP001162483">
    <property type="component" value="Unassembled WGS sequence"/>
</dbReference>
<proteinExistence type="predicted"/>
<name>A0ABN9AS47_9NEOB</name>
<evidence type="ECO:0000313" key="2">
    <source>
        <dbReference type="Proteomes" id="UP001162483"/>
    </source>
</evidence>
<protein>
    <submittedName>
        <fullName evidence="1">Uncharacterized protein</fullName>
    </submittedName>
</protein>
<feature type="non-terminal residue" evidence="1">
    <location>
        <position position="1"/>
    </location>
</feature>
<sequence length="49" mass="5647">FPAGKKRKKKTNNDVFWASFPLIIKKKSGDIHYHLPPNESPICPEKIKV</sequence>
<evidence type="ECO:0000313" key="1">
    <source>
        <dbReference type="EMBL" id="CAI9538162.1"/>
    </source>
</evidence>
<comment type="caution">
    <text evidence="1">The sequence shown here is derived from an EMBL/GenBank/DDBJ whole genome shotgun (WGS) entry which is preliminary data.</text>
</comment>
<accession>A0ABN9AS47</accession>
<dbReference type="EMBL" id="CATNWA010000796">
    <property type="protein sequence ID" value="CAI9538162.1"/>
    <property type="molecule type" value="Genomic_DNA"/>
</dbReference>
<reference evidence="1" key="1">
    <citation type="submission" date="2023-05" db="EMBL/GenBank/DDBJ databases">
        <authorList>
            <person name="Stuckert A."/>
        </authorList>
    </citation>
    <scope>NUCLEOTIDE SEQUENCE</scope>
</reference>